<dbReference type="OrthoDB" id="253428at2157"/>
<keyword evidence="4 8" id="KW-1133">Transmembrane helix</keyword>
<reference evidence="9 10" key="1">
    <citation type="journal article" date="2013" name="Genome Announc.">
        <title>Draft Genome Sequence of 'Candidatus Halobonum tyrrellensis' Strain G22, Isolated from the Hypersaline Waters of Lake Tyrrell, Australia.</title>
        <authorList>
            <person name="Ugalde J.A."/>
            <person name="Narasingarao P."/>
            <person name="Kuo S."/>
            <person name="Podell S."/>
            <person name="Allen E.E."/>
        </authorList>
    </citation>
    <scope>NUCLEOTIDE SEQUENCE [LARGE SCALE GENOMIC DNA]</scope>
    <source>
        <strain evidence="9 10">G22</strain>
    </source>
</reference>
<evidence type="ECO:0000256" key="3">
    <source>
        <dbReference type="ARBA" id="ARBA00022692"/>
    </source>
</evidence>
<dbReference type="HAMAP" id="MF_00454">
    <property type="entry name" value="FluC"/>
    <property type="match status" value="1"/>
</dbReference>
<comment type="caution">
    <text evidence="9">The sequence shown here is derived from an EMBL/GenBank/DDBJ whole genome shotgun (WGS) entry which is preliminary data.</text>
</comment>
<dbReference type="RefSeq" id="WP_023395217.1">
    <property type="nucleotide sequence ID" value="NZ_ASGZ01000055.1"/>
</dbReference>
<comment type="subcellular location">
    <subcellularLocation>
        <location evidence="1 8">Cell membrane</location>
        <topology evidence="1 8">Multi-pass membrane protein</topology>
    </subcellularLocation>
</comment>
<dbReference type="AlphaFoldDB" id="V4GRC4"/>
<comment type="similarity">
    <text evidence="6 8">Belongs to the fluoride channel Fluc/FEX (TC 1.A.43) family.</text>
</comment>
<comment type="caution">
    <text evidence="8">Lacks conserved residue(s) required for the propagation of feature annotation.</text>
</comment>
<comment type="function">
    <text evidence="8">Fluoride-specific ion channel. Important for reducing fluoride concentration in the cell, thus reducing its toxicity.</text>
</comment>
<keyword evidence="10" id="KW-1185">Reference proteome</keyword>
<dbReference type="PANTHER" id="PTHR28259">
    <property type="entry name" value="FLUORIDE EXPORT PROTEIN 1-RELATED"/>
    <property type="match status" value="1"/>
</dbReference>
<dbReference type="PATRIC" id="fig|1324957.4.peg.2680"/>
<dbReference type="GO" id="GO:0005886">
    <property type="term" value="C:plasma membrane"/>
    <property type="evidence" value="ECO:0007669"/>
    <property type="project" value="UniProtKB-SubCell"/>
</dbReference>
<gene>
    <name evidence="8" type="primary">fluC</name>
    <name evidence="8" type="synonym">crcB</name>
    <name evidence="9" type="ORF">K933_13212</name>
</gene>
<proteinExistence type="inferred from homology"/>
<evidence type="ECO:0000256" key="5">
    <source>
        <dbReference type="ARBA" id="ARBA00023136"/>
    </source>
</evidence>
<dbReference type="GO" id="GO:0140114">
    <property type="term" value="P:cellular detoxification of fluoride"/>
    <property type="evidence" value="ECO:0007669"/>
    <property type="project" value="UniProtKB-UniRule"/>
</dbReference>
<keyword evidence="8" id="KW-0813">Transport</keyword>
<keyword evidence="8" id="KW-0406">Ion transport</keyword>
<accession>V4GRC4</accession>
<keyword evidence="5 8" id="KW-0472">Membrane</keyword>
<feature type="transmembrane region" description="Helical" evidence="8">
    <location>
        <begin position="58"/>
        <end position="76"/>
    </location>
</feature>
<evidence type="ECO:0000313" key="9">
    <source>
        <dbReference type="EMBL" id="ESP87606.1"/>
    </source>
</evidence>
<comment type="catalytic activity">
    <reaction evidence="7">
        <text>fluoride(in) = fluoride(out)</text>
        <dbReference type="Rhea" id="RHEA:76159"/>
        <dbReference type="ChEBI" id="CHEBI:17051"/>
    </reaction>
    <physiologicalReaction direction="left-to-right" evidence="7">
        <dbReference type="Rhea" id="RHEA:76160"/>
    </physiologicalReaction>
</comment>
<dbReference type="eggNOG" id="arCOG04701">
    <property type="taxonomic scope" value="Archaea"/>
</dbReference>
<dbReference type="PANTHER" id="PTHR28259:SF1">
    <property type="entry name" value="FLUORIDE EXPORT PROTEIN 1-RELATED"/>
    <property type="match status" value="1"/>
</dbReference>
<protein>
    <recommendedName>
        <fullName evidence="8">Fluoride-specific ion channel FluC</fullName>
    </recommendedName>
</protein>
<dbReference type="InterPro" id="IPR003691">
    <property type="entry name" value="FluC"/>
</dbReference>
<name>V4GRC4_9EURY</name>
<evidence type="ECO:0000256" key="6">
    <source>
        <dbReference type="ARBA" id="ARBA00035120"/>
    </source>
</evidence>
<evidence type="ECO:0000313" key="10">
    <source>
        <dbReference type="Proteomes" id="UP000017840"/>
    </source>
</evidence>
<keyword evidence="3 8" id="KW-0812">Transmembrane</keyword>
<dbReference type="GO" id="GO:0062054">
    <property type="term" value="F:fluoride channel activity"/>
    <property type="evidence" value="ECO:0007669"/>
    <property type="project" value="UniProtKB-UniRule"/>
</dbReference>
<dbReference type="Proteomes" id="UP000017840">
    <property type="component" value="Unassembled WGS sequence"/>
</dbReference>
<dbReference type="Pfam" id="PF02537">
    <property type="entry name" value="CRCB"/>
    <property type="match status" value="1"/>
</dbReference>
<evidence type="ECO:0000256" key="8">
    <source>
        <dbReference type="HAMAP-Rule" id="MF_00454"/>
    </source>
</evidence>
<keyword evidence="2 8" id="KW-1003">Cell membrane</keyword>
<evidence type="ECO:0000256" key="7">
    <source>
        <dbReference type="ARBA" id="ARBA00035585"/>
    </source>
</evidence>
<evidence type="ECO:0000256" key="1">
    <source>
        <dbReference type="ARBA" id="ARBA00004651"/>
    </source>
</evidence>
<feature type="transmembrane region" description="Helical" evidence="8">
    <location>
        <begin position="28"/>
        <end position="51"/>
    </location>
</feature>
<dbReference type="EMBL" id="ASGZ01000055">
    <property type="protein sequence ID" value="ESP87606.1"/>
    <property type="molecule type" value="Genomic_DNA"/>
</dbReference>
<keyword evidence="8" id="KW-0407">Ion channel</keyword>
<evidence type="ECO:0000256" key="4">
    <source>
        <dbReference type="ARBA" id="ARBA00022989"/>
    </source>
</evidence>
<dbReference type="STRING" id="1324957.K933_13212"/>
<sequence>MREELGAVGVVGVGGAVGATLRYGAGLAVTGVGGTLLVNVVGSFLLGVLVTRSLPDRVRLFAATGLCSSFTTYSTFAVETLSLGPRAGAAYVAATYALGVAAAALGTAVGRRTRGAEA</sequence>
<organism evidence="9 10">
    <name type="scientific">Candidatus Halobonum tyrrellensis G22</name>
    <dbReference type="NCBI Taxonomy" id="1324957"/>
    <lineage>
        <taxon>Archaea</taxon>
        <taxon>Methanobacteriati</taxon>
        <taxon>Methanobacteriota</taxon>
        <taxon>Stenosarchaea group</taxon>
        <taxon>Halobacteria</taxon>
        <taxon>Halobacteriales</taxon>
        <taxon>Haloferacaceae</taxon>
        <taxon>Candidatus Halobonum</taxon>
    </lineage>
</organism>
<feature type="transmembrane region" description="Helical" evidence="8">
    <location>
        <begin position="88"/>
        <end position="109"/>
    </location>
</feature>
<evidence type="ECO:0000256" key="2">
    <source>
        <dbReference type="ARBA" id="ARBA00022475"/>
    </source>
</evidence>